<accession>A0A4V2E1A8</accession>
<evidence type="ECO:0000313" key="8">
    <source>
        <dbReference type="EMBL" id="RZM17074.1"/>
    </source>
</evidence>
<evidence type="ECO:0000313" key="9">
    <source>
        <dbReference type="Proteomes" id="UP000292818"/>
    </source>
</evidence>
<keyword evidence="2" id="KW-0813">Transport</keyword>
<feature type="transmembrane region" description="Helical" evidence="7">
    <location>
        <begin position="162"/>
        <end position="183"/>
    </location>
</feature>
<dbReference type="InterPro" id="IPR004776">
    <property type="entry name" value="Mem_transp_PIN-like"/>
</dbReference>
<feature type="transmembrane region" description="Helical" evidence="7">
    <location>
        <begin position="129"/>
        <end position="150"/>
    </location>
</feature>
<keyword evidence="4 7" id="KW-0812">Transmembrane</keyword>
<dbReference type="RefSeq" id="WP_016395757.1">
    <property type="nucleotide sequence ID" value="NZ_SETJ01000018.1"/>
</dbReference>
<dbReference type="GO" id="GO:0055085">
    <property type="term" value="P:transmembrane transport"/>
    <property type="evidence" value="ECO:0007669"/>
    <property type="project" value="InterPro"/>
</dbReference>
<dbReference type="Pfam" id="PF03547">
    <property type="entry name" value="Mem_trans"/>
    <property type="match status" value="2"/>
</dbReference>
<feature type="transmembrane region" description="Helical" evidence="7">
    <location>
        <begin position="195"/>
        <end position="215"/>
    </location>
</feature>
<reference evidence="8 9" key="1">
    <citation type="submission" date="2019-01" db="EMBL/GenBank/DDBJ databases">
        <title>Colonization of the human gut by bovine bacteria present in Parmesan cheese.</title>
        <authorList>
            <person name="Lugli G.A."/>
            <person name="Milani C."/>
        </authorList>
    </citation>
    <scope>NUCLEOTIDE SEQUENCE [LARGE SCALE GENOMIC DNA]</scope>
    <source>
        <strain evidence="8 9">LDELB18P1</strain>
    </source>
</reference>
<organism evidence="8 9">
    <name type="scientific">Lactobacillus delbrueckii</name>
    <dbReference type="NCBI Taxonomy" id="1584"/>
    <lineage>
        <taxon>Bacteria</taxon>
        <taxon>Bacillati</taxon>
        <taxon>Bacillota</taxon>
        <taxon>Bacilli</taxon>
        <taxon>Lactobacillales</taxon>
        <taxon>Lactobacillaceae</taxon>
        <taxon>Lactobacillus</taxon>
    </lineage>
</organism>
<dbReference type="GO" id="GO:0016020">
    <property type="term" value="C:membrane"/>
    <property type="evidence" value="ECO:0007669"/>
    <property type="project" value="UniProtKB-SubCell"/>
</dbReference>
<dbReference type="PANTHER" id="PTHR36838">
    <property type="entry name" value="AUXIN EFFLUX CARRIER FAMILY PROTEIN"/>
    <property type="match status" value="1"/>
</dbReference>
<sequence>MAFFISLEQICIMFILMAIGFLCRKKGMIHEETGKDLTAILVYIVGPCLIINAFERPASASLIKDFGLTFLAGSLNYLFPIAFSSLFLRLPRLKNDPDKQLIAFGAVYNNCGFIGIPLIQALLGSKGTFFAVPILVLNNIFVWSHGIGTFKKRQPLADTLRTVLFNPNIIATAIGFVLFITGASLKFPAVIDRSISYVASLNTPLSMIVIGSNLGTISGDFYKDSKAWLICFLRNFLMPACMSVILLLVPLSTTAYLAVVIMAAAPVAGFIVMLSLLANRPVAFPMRCLCLSTLMSVVSVPLIIMLASWLKQLV</sequence>
<evidence type="ECO:0000256" key="6">
    <source>
        <dbReference type="ARBA" id="ARBA00023136"/>
    </source>
</evidence>
<feature type="transmembrane region" description="Helical" evidence="7">
    <location>
        <begin position="289"/>
        <end position="310"/>
    </location>
</feature>
<evidence type="ECO:0000256" key="4">
    <source>
        <dbReference type="ARBA" id="ARBA00022692"/>
    </source>
</evidence>
<dbReference type="PANTHER" id="PTHR36838:SF1">
    <property type="entry name" value="SLR1864 PROTEIN"/>
    <property type="match status" value="1"/>
</dbReference>
<feature type="transmembrane region" description="Helical" evidence="7">
    <location>
        <begin position="101"/>
        <end position="123"/>
    </location>
</feature>
<keyword evidence="5 7" id="KW-1133">Transmembrane helix</keyword>
<keyword evidence="6 7" id="KW-0472">Membrane</keyword>
<evidence type="ECO:0000256" key="1">
    <source>
        <dbReference type="ARBA" id="ARBA00004141"/>
    </source>
</evidence>
<name>A0A4V2E1A8_9LACO</name>
<feature type="transmembrane region" description="Helical" evidence="7">
    <location>
        <begin position="66"/>
        <end position="89"/>
    </location>
</feature>
<dbReference type="EMBL" id="SETJ01000018">
    <property type="protein sequence ID" value="RZM17074.1"/>
    <property type="molecule type" value="Genomic_DNA"/>
</dbReference>
<dbReference type="Proteomes" id="UP000292818">
    <property type="component" value="Unassembled WGS sequence"/>
</dbReference>
<dbReference type="AlphaFoldDB" id="A0A4V2E1A8"/>
<evidence type="ECO:0000256" key="2">
    <source>
        <dbReference type="ARBA" id="ARBA00022448"/>
    </source>
</evidence>
<feature type="transmembrane region" description="Helical" evidence="7">
    <location>
        <begin position="227"/>
        <end position="249"/>
    </location>
</feature>
<feature type="transmembrane region" description="Helical" evidence="7">
    <location>
        <begin position="36"/>
        <end position="54"/>
    </location>
</feature>
<gene>
    <name evidence="8" type="ORF">LDELB18P1_0429</name>
</gene>
<evidence type="ECO:0000256" key="5">
    <source>
        <dbReference type="ARBA" id="ARBA00022989"/>
    </source>
</evidence>
<evidence type="ECO:0000256" key="7">
    <source>
        <dbReference type="SAM" id="Phobius"/>
    </source>
</evidence>
<proteinExistence type="predicted"/>
<evidence type="ECO:0000256" key="3">
    <source>
        <dbReference type="ARBA" id="ARBA00022475"/>
    </source>
</evidence>
<keyword evidence="3" id="KW-1003">Cell membrane</keyword>
<feature type="transmembrane region" description="Helical" evidence="7">
    <location>
        <begin position="255"/>
        <end position="277"/>
    </location>
</feature>
<comment type="caution">
    <text evidence="8">The sequence shown here is derived from an EMBL/GenBank/DDBJ whole genome shotgun (WGS) entry which is preliminary data.</text>
</comment>
<feature type="transmembrane region" description="Helical" evidence="7">
    <location>
        <begin position="6"/>
        <end position="24"/>
    </location>
</feature>
<comment type="subcellular location">
    <subcellularLocation>
        <location evidence="1">Membrane</location>
        <topology evidence="1">Multi-pass membrane protein</topology>
    </subcellularLocation>
</comment>
<protein>
    <submittedName>
        <fullName evidence="8">Membrane transport family protein</fullName>
    </submittedName>
</protein>